<dbReference type="PANTHER" id="PTHR30160">
    <property type="entry name" value="TETRAACYLDISACCHARIDE 4'-KINASE-RELATED"/>
    <property type="match status" value="1"/>
</dbReference>
<proteinExistence type="predicted"/>
<comment type="caution">
    <text evidence="3">The sequence shown here is derived from an EMBL/GenBank/DDBJ whole genome shotgun (WGS) entry which is preliminary data.</text>
</comment>
<keyword evidence="4" id="KW-1185">Reference proteome</keyword>
<dbReference type="AlphaFoldDB" id="A0AAE0WA82"/>
<sequence>MNSTPQKILIIKVGRIGDMVMLTPALQRIAELYPSARKDLMTGPDGKRMTPFLPVKFERVFIHSRRTIYFFRRLKLRRELAAERYDLILCFETNPGYRQFLAGLSERMFFPENLPGLHYSDLLLRMTHHSAGIEPAQTGRESFPARIHVSPERETATAEFLKTLGITPEMLLIGFHPSFSGIHKPHKYIKRYRHKVWAAENYAELAVRLAAELKKRNIPHRIVMNVVPAERKIAENIARLSGGAAEVLDLPAGFESYLCYLKRLNLFIGPDTGPMHLSAALGVQVIALFSGEDPEQCGPFVPYEQFTAVRAENCAHPEKGLNALSAGHIFYCTKFILTPVIYN</sequence>
<keyword evidence="2" id="KW-0808">Transferase</keyword>
<evidence type="ECO:0000256" key="1">
    <source>
        <dbReference type="ARBA" id="ARBA00022676"/>
    </source>
</evidence>
<evidence type="ECO:0000313" key="3">
    <source>
        <dbReference type="EMBL" id="KAK3606824.1"/>
    </source>
</evidence>
<keyword evidence="1" id="KW-0328">Glycosyltransferase</keyword>
<organism evidence="3 4">
    <name type="scientific">Potamilus streckersoni</name>
    <dbReference type="NCBI Taxonomy" id="2493646"/>
    <lineage>
        <taxon>Eukaryota</taxon>
        <taxon>Metazoa</taxon>
        <taxon>Spiralia</taxon>
        <taxon>Lophotrochozoa</taxon>
        <taxon>Mollusca</taxon>
        <taxon>Bivalvia</taxon>
        <taxon>Autobranchia</taxon>
        <taxon>Heteroconchia</taxon>
        <taxon>Palaeoheterodonta</taxon>
        <taxon>Unionida</taxon>
        <taxon>Unionoidea</taxon>
        <taxon>Unionidae</taxon>
        <taxon>Ambleminae</taxon>
        <taxon>Lampsilini</taxon>
        <taxon>Potamilus</taxon>
    </lineage>
</organism>
<dbReference type="SUPFAM" id="SSF53756">
    <property type="entry name" value="UDP-Glycosyltransferase/glycogen phosphorylase"/>
    <property type="match status" value="1"/>
</dbReference>
<evidence type="ECO:0000313" key="4">
    <source>
        <dbReference type="Proteomes" id="UP001195483"/>
    </source>
</evidence>
<dbReference type="Gene3D" id="3.40.50.2000">
    <property type="entry name" value="Glycogen Phosphorylase B"/>
    <property type="match status" value="2"/>
</dbReference>
<dbReference type="InterPro" id="IPR002201">
    <property type="entry name" value="Glyco_trans_9"/>
</dbReference>
<dbReference type="EMBL" id="JAEAOA010001141">
    <property type="protein sequence ID" value="KAK3606824.1"/>
    <property type="molecule type" value="Genomic_DNA"/>
</dbReference>
<protein>
    <submittedName>
        <fullName evidence="3">Uncharacterized protein</fullName>
    </submittedName>
</protein>
<reference evidence="3" key="3">
    <citation type="submission" date="2023-05" db="EMBL/GenBank/DDBJ databases">
        <authorList>
            <person name="Smith C.H."/>
        </authorList>
    </citation>
    <scope>NUCLEOTIDE SEQUENCE</scope>
    <source>
        <strain evidence="3">CHS0354</strain>
        <tissue evidence="3">Mantle</tissue>
    </source>
</reference>
<evidence type="ECO:0000256" key="2">
    <source>
        <dbReference type="ARBA" id="ARBA00022679"/>
    </source>
</evidence>
<dbReference type="Pfam" id="PF01075">
    <property type="entry name" value="Glyco_transf_9"/>
    <property type="match status" value="1"/>
</dbReference>
<dbReference type="Proteomes" id="UP001195483">
    <property type="component" value="Unassembled WGS sequence"/>
</dbReference>
<dbReference type="GO" id="GO:0008713">
    <property type="term" value="F:ADP-heptose-lipopolysaccharide heptosyltransferase activity"/>
    <property type="evidence" value="ECO:0007669"/>
    <property type="project" value="TreeGrafter"/>
</dbReference>
<dbReference type="GO" id="GO:0005829">
    <property type="term" value="C:cytosol"/>
    <property type="evidence" value="ECO:0007669"/>
    <property type="project" value="TreeGrafter"/>
</dbReference>
<reference evidence="3" key="1">
    <citation type="journal article" date="2021" name="Genome Biol. Evol.">
        <title>A High-Quality Reference Genome for a Parasitic Bivalve with Doubly Uniparental Inheritance (Bivalvia: Unionida).</title>
        <authorList>
            <person name="Smith C.H."/>
        </authorList>
    </citation>
    <scope>NUCLEOTIDE SEQUENCE</scope>
    <source>
        <strain evidence="3">CHS0354</strain>
    </source>
</reference>
<accession>A0AAE0WA82</accession>
<dbReference type="CDD" id="cd03789">
    <property type="entry name" value="GT9_LPS_heptosyltransferase"/>
    <property type="match status" value="1"/>
</dbReference>
<dbReference type="InterPro" id="IPR051199">
    <property type="entry name" value="LPS_LOS_Heptosyltrfase"/>
</dbReference>
<reference evidence="3" key="2">
    <citation type="journal article" date="2021" name="Genome Biol. Evol.">
        <title>Developing a high-quality reference genome for a parasitic bivalve with doubly uniparental inheritance (Bivalvia: Unionida).</title>
        <authorList>
            <person name="Smith C.H."/>
        </authorList>
    </citation>
    <scope>NUCLEOTIDE SEQUENCE</scope>
    <source>
        <strain evidence="3">CHS0354</strain>
        <tissue evidence="3">Mantle</tissue>
    </source>
</reference>
<gene>
    <name evidence="3" type="ORF">CHS0354_018418</name>
</gene>
<name>A0AAE0WA82_9BIVA</name>